<evidence type="ECO:0000313" key="1">
    <source>
        <dbReference type="EMBL" id="KAK3711699.1"/>
    </source>
</evidence>
<keyword evidence="2" id="KW-1185">Reference proteome</keyword>
<proteinExistence type="predicted"/>
<protein>
    <submittedName>
        <fullName evidence="1">Uncharacterized protein</fullName>
    </submittedName>
</protein>
<reference evidence="1" key="1">
    <citation type="submission" date="2023-07" db="EMBL/GenBank/DDBJ databases">
        <title>Black Yeasts Isolated from many extreme environments.</title>
        <authorList>
            <person name="Coleine C."/>
            <person name="Stajich J.E."/>
            <person name="Selbmann L."/>
        </authorList>
    </citation>
    <scope>NUCLEOTIDE SEQUENCE</scope>
    <source>
        <strain evidence="1">CCFEE 5714</strain>
    </source>
</reference>
<dbReference type="EMBL" id="JAUTXU010000074">
    <property type="protein sequence ID" value="KAK3711699.1"/>
    <property type="molecule type" value="Genomic_DNA"/>
</dbReference>
<sequence length="347" mass="38216">MSTSPKRKNADSTEHASNSPKRQCMSEDEKAEEIPFTTPNAAPDSQIDHKAAIAYWSSTEPTVSGVLGGFPQVSRIDLQGSSNFLAKLRRYSKHFPSGRKLQRAVDCGAGVGRITAGFLSKVAEKVDIVEPVKSFTDEIKGIDDVGDIYNVGLEEWHPEKEGLGPYDLIWNQWCVGQLTDAQFVAYLKRLPKVLSTGGWIVVKENLSNHHLGYDVFDETDSSVTRTDVKFRKLFDDSGLKLCALLERYPFVRFLEIDRRGLHWFSTATDYCTIATLVADAKMGFAVVLSARSFGLAVFNAAAQTILVNNLSANLRELAAGPNTLHFEKMGLSNLRGHVGSAGMLLLD</sequence>
<evidence type="ECO:0000313" key="2">
    <source>
        <dbReference type="Proteomes" id="UP001281147"/>
    </source>
</evidence>
<gene>
    <name evidence="1" type="ORF">LTR37_009476</name>
</gene>
<name>A0ACC3N808_9PEZI</name>
<accession>A0ACC3N808</accession>
<comment type="caution">
    <text evidence="1">The sequence shown here is derived from an EMBL/GenBank/DDBJ whole genome shotgun (WGS) entry which is preliminary data.</text>
</comment>
<dbReference type="Proteomes" id="UP001281147">
    <property type="component" value="Unassembled WGS sequence"/>
</dbReference>
<organism evidence="1 2">
    <name type="scientific">Vermiconidia calcicola</name>
    <dbReference type="NCBI Taxonomy" id="1690605"/>
    <lineage>
        <taxon>Eukaryota</taxon>
        <taxon>Fungi</taxon>
        <taxon>Dikarya</taxon>
        <taxon>Ascomycota</taxon>
        <taxon>Pezizomycotina</taxon>
        <taxon>Dothideomycetes</taxon>
        <taxon>Dothideomycetidae</taxon>
        <taxon>Mycosphaerellales</taxon>
        <taxon>Extremaceae</taxon>
        <taxon>Vermiconidia</taxon>
    </lineage>
</organism>